<dbReference type="EMBL" id="BSCI01000015">
    <property type="protein sequence ID" value="GLG87897.1"/>
    <property type="molecule type" value="Genomic_DNA"/>
</dbReference>
<dbReference type="RefSeq" id="WP_242860820.1">
    <property type="nucleotide sequence ID" value="NZ_BSCI01000015.1"/>
</dbReference>
<proteinExistence type="predicted"/>
<organism evidence="1 2">
    <name type="scientific">Coprococcus comes</name>
    <dbReference type="NCBI Taxonomy" id="410072"/>
    <lineage>
        <taxon>Bacteria</taxon>
        <taxon>Bacillati</taxon>
        <taxon>Bacillota</taxon>
        <taxon>Clostridia</taxon>
        <taxon>Lachnospirales</taxon>
        <taxon>Lachnospiraceae</taxon>
        <taxon>Coprococcus</taxon>
    </lineage>
</organism>
<reference evidence="1" key="2">
    <citation type="submission" date="2022-11" db="EMBL/GenBank/DDBJ databases">
        <title>Draft genome sequence of Coprococcus comes strain 31264.</title>
        <authorList>
            <person name="Hisatomi A."/>
            <person name="Ohkuma M."/>
            <person name="Sakamoto M."/>
        </authorList>
    </citation>
    <scope>NUCLEOTIDE SEQUENCE</scope>
    <source>
        <strain evidence="1">JCM 31264</strain>
    </source>
</reference>
<evidence type="ECO:0000313" key="2">
    <source>
        <dbReference type="Proteomes" id="UP001145109"/>
    </source>
</evidence>
<evidence type="ECO:0000313" key="1">
    <source>
        <dbReference type="EMBL" id="GLG87897.1"/>
    </source>
</evidence>
<comment type="caution">
    <text evidence="1">The sequence shown here is derived from an EMBL/GenBank/DDBJ whole genome shotgun (WGS) entry which is preliminary data.</text>
</comment>
<gene>
    <name evidence="1" type="ORF">comes_24430</name>
</gene>
<accession>A0AA37V739</accession>
<protein>
    <submittedName>
        <fullName evidence="1">Uncharacterized protein</fullName>
    </submittedName>
</protein>
<name>A0AA37V739_9FIRM</name>
<dbReference type="AlphaFoldDB" id="A0AA37V739"/>
<reference evidence="1" key="1">
    <citation type="submission" date="2022-09" db="EMBL/GenBank/DDBJ databases">
        <title>Draft genome sequence of Coprococcus comes strain 31264.</title>
        <authorList>
            <person name="Atsushi H."/>
            <person name="Moriya O."/>
            <person name="Mitsuo S."/>
        </authorList>
    </citation>
    <scope>NUCLEOTIDE SEQUENCE</scope>
    <source>
        <strain evidence="1">JCM 31264</strain>
    </source>
</reference>
<sequence>MDRKPERLLVAENQYKEFKKSGKKPSDFCKENLRMSDVKSYDYVFNYFSNSGILVEAIKEYHRTAKIPKGEYTLLDLLK</sequence>
<dbReference type="Proteomes" id="UP001145109">
    <property type="component" value="Unassembled WGS sequence"/>
</dbReference>